<dbReference type="SUPFAM" id="SSF51419">
    <property type="entry name" value="PLP-binding barrel"/>
    <property type="match status" value="1"/>
</dbReference>
<dbReference type="FunFam" id="3.20.20.10:FF:000008">
    <property type="entry name" value="Ornithine decarboxylase"/>
    <property type="match status" value="1"/>
</dbReference>
<sequence>MKKERADDGVFHIGAERKELLQQLASDEGTPVFVIDHEKIRQNYREFRSYMPTIQVYYAVKANSHPAIVKTLFDMGCSFDVASLPEFMIVHENIRDMPDTERLDWIWDKIIYANTIKPIETLQVLDQYKPLVTFDNREELKKIQQHAPHAGLVLRLRVPNTGSMVELSSKFGADPGEAVDLIAEAFERDLVVEGLSFHVGSQCNNFDNYIQALQLSANIISEAETRLDRKIRILDIGGGFPVKYHPRVKSLKTLAKKLNAEIKRLFPPDMQILAEPGRFLVANACTLVSKVIGKAFRDGKPSYYINDGVYHTYSGQVFDHNTYPVLAFREGEPQISAVFGPTCDSFDTITLSALLPDLEIGDLVYSENIGAYSIASSTYFNGFPPAKVVHINR</sequence>
<evidence type="ECO:0000256" key="5">
    <source>
        <dbReference type="ARBA" id="ARBA00034115"/>
    </source>
</evidence>
<comment type="pathway">
    <text evidence="5">Amine and polyamine biosynthesis; putrescine biosynthesis via L-ornithine pathway; putrescine from L-ornithine: step 1/1.</text>
</comment>
<evidence type="ECO:0000256" key="4">
    <source>
        <dbReference type="ARBA" id="ARBA00023239"/>
    </source>
</evidence>
<dbReference type="InterPro" id="IPR022644">
    <property type="entry name" value="De-COase2_N"/>
</dbReference>
<proteinExistence type="inferred from homology"/>
<dbReference type="SUPFAM" id="SSF50621">
    <property type="entry name" value="Alanine racemase C-terminal domain-like"/>
    <property type="match status" value="1"/>
</dbReference>
<dbReference type="EC" id="4.1.1.17" evidence="6"/>
<comment type="caution">
    <text evidence="9">The sequence shown here is derived from an EMBL/GenBank/DDBJ whole genome shotgun (WGS) entry which is preliminary data.</text>
</comment>
<dbReference type="Gene3D" id="2.40.37.10">
    <property type="entry name" value="Lyase, Ornithine Decarboxylase, Chain A, domain 1"/>
    <property type="match status" value="1"/>
</dbReference>
<evidence type="ECO:0000256" key="7">
    <source>
        <dbReference type="ARBA" id="ARBA00049127"/>
    </source>
</evidence>
<keyword evidence="3" id="KW-0663">Pyridoxal phosphate</keyword>
<dbReference type="PROSITE" id="PS00878">
    <property type="entry name" value="ODR_DC_2_1"/>
    <property type="match status" value="1"/>
</dbReference>
<dbReference type="GO" id="GO:0033387">
    <property type="term" value="P:putrescine biosynthetic process from arginine, via ornithine"/>
    <property type="evidence" value="ECO:0007669"/>
    <property type="project" value="TreeGrafter"/>
</dbReference>
<dbReference type="GO" id="GO:0005737">
    <property type="term" value="C:cytoplasm"/>
    <property type="evidence" value="ECO:0007669"/>
    <property type="project" value="TreeGrafter"/>
</dbReference>
<name>A0A0W8F3U5_9ZZZZ</name>
<protein>
    <recommendedName>
        <fullName evidence="6">ornithine decarboxylase</fullName>
        <ecNumber evidence="6">4.1.1.17</ecNumber>
    </recommendedName>
</protein>
<comment type="catalytic activity">
    <reaction evidence="7">
        <text>L-ornithine + H(+) = putrescine + CO2</text>
        <dbReference type="Rhea" id="RHEA:22964"/>
        <dbReference type="ChEBI" id="CHEBI:15378"/>
        <dbReference type="ChEBI" id="CHEBI:16526"/>
        <dbReference type="ChEBI" id="CHEBI:46911"/>
        <dbReference type="ChEBI" id="CHEBI:326268"/>
        <dbReference type="EC" id="4.1.1.17"/>
    </reaction>
</comment>
<organism evidence="9">
    <name type="scientific">hydrocarbon metagenome</name>
    <dbReference type="NCBI Taxonomy" id="938273"/>
    <lineage>
        <taxon>unclassified sequences</taxon>
        <taxon>metagenomes</taxon>
        <taxon>ecological metagenomes</taxon>
    </lineage>
</organism>
<evidence type="ECO:0000259" key="8">
    <source>
        <dbReference type="Pfam" id="PF02784"/>
    </source>
</evidence>
<evidence type="ECO:0000313" key="9">
    <source>
        <dbReference type="EMBL" id="KUG15250.1"/>
    </source>
</evidence>
<dbReference type="GO" id="GO:0004586">
    <property type="term" value="F:ornithine decarboxylase activity"/>
    <property type="evidence" value="ECO:0007669"/>
    <property type="project" value="UniProtKB-EC"/>
</dbReference>
<dbReference type="EMBL" id="LNQE01001571">
    <property type="protein sequence ID" value="KUG15250.1"/>
    <property type="molecule type" value="Genomic_DNA"/>
</dbReference>
<evidence type="ECO:0000256" key="3">
    <source>
        <dbReference type="ARBA" id="ARBA00022898"/>
    </source>
</evidence>
<dbReference type="PANTHER" id="PTHR11482">
    <property type="entry name" value="ARGININE/DIAMINOPIMELATE/ORNITHINE DECARBOXYLASE"/>
    <property type="match status" value="1"/>
</dbReference>
<evidence type="ECO:0000256" key="1">
    <source>
        <dbReference type="ARBA" id="ARBA00001933"/>
    </source>
</evidence>
<dbReference type="InterPro" id="IPR022653">
    <property type="entry name" value="De-COase2_pyr-phos_BS"/>
</dbReference>
<dbReference type="Gene3D" id="3.20.20.10">
    <property type="entry name" value="Alanine racemase"/>
    <property type="match status" value="1"/>
</dbReference>
<evidence type="ECO:0000256" key="6">
    <source>
        <dbReference type="ARBA" id="ARBA00034138"/>
    </source>
</evidence>
<dbReference type="InterPro" id="IPR002433">
    <property type="entry name" value="Orn_de-COase"/>
</dbReference>
<dbReference type="InterPro" id="IPR000183">
    <property type="entry name" value="Orn/DAP/Arg_de-COase"/>
</dbReference>
<keyword evidence="4 9" id="KW-0456">Lyase</keyword>
<dbReference type="PRINTS" id="PR01179">
    <property type="entry name" value="ODADCRBXLASE"/>
</dbReference>
<comment type="cofactor">
    <cofactor evidence="1">
        <name>pyridoxal 5'-phosphate</name>
        <dbReference type="ChEBI" id="CHEBI:597326"/>
    </cofactor>
</comment>
<comment type="similarity">
    <text evidence="2">Belongs to the Orn/Lys/Arg decarboxylase class-II family.</text>
</comment>
<dbReference type="CDD" id="cd00622">
    <property type="entry name" value="PLPDE_III_ODC"/>
    <property type="match status" value="1"/>
</dbReference>
<accession>A0A0W8F3U5</accession>
<dbReference type="Pfam" id="PF02784">
    <property type="entry name" value="Orn_Arg_deC_N"/>
    <property type="match status" value="1"/>
</dbReference>
<dbReference type="InterPro" id="IPR029066">
    <property type="entry name" value="PLP-binding_barrel"/>
</dbReference>
<reference evidence="9" key="1">
    <citation type="journal article" date="2015" name="Proc. Natl. Acad. Sci. U.S.A.">
        <title>Networks of energetic and metabolic interactions define dynamics in microbial communities.</title>
        <authorList>
            <person name="Embree M."/>
            <person name="Liu J.K."/>
            <person name="Al-Bassam M.M."/>
            <person name="Zengler K."/>
        </authorList>
    </citation>
    <scope>NUCLEOTIDE SEQUENCE</scope>
</reference>
<gene>
    <name evidence="9" type="ORF">ASZ90_015105</name>
</gene>
<evidence type="ECO:0000256" key="2">
    <source>
        <dbReference type="ARBA" id="ARBA00008872"/>
    </source>
</evidence>
<dbReference type="PRINTS" id="PR01182">
    <property type="entry name" value="ORNDCRBXLASE"/>
</dbReference>
<dbReference type="AlphaFoldDB" id="A0A0W8F3U5"/>
<feature type="domain" description="Orn/DAP/Arg decarboxylase 2 N-terminal" evidence="8">
    <location>
        <begin position="38"/>
        <end position="282"/>
    </location>
</feature>
<dbReference type="PANTHER" id="PTHR11482:SF6">
    <property type="entry name" value="ORNITHINE DECARBOXYLASE 1-RELATED"/>
    <property type="match status" value="1"/>
</dbReference>
<dbReference type="InterPro" id="IPR009006">
    <property type="entry name" value="Ala_racemase/Decarboxylase_C"/>
</dbReference>